<dbReference type="SUPFAM" id="SSF46785">
    <property type="entry name" value="Winged helix' DNA-binding domain"/>
    <property type="match status" value="1"/>
</dbReference>
<sequence>LPKPHTAGVTAKDVNLQGFFRAPAAFLKKFGKLKLPKWALSSCPSIKSLLLMIRTGSTHEHFHRVSLWLHQVGSMTKIYGGQQTNSVMPSHFS</sequence>
<dbReference type="Proteomes" id="UP000472241">
    <property type="component" value="Unplaced"/>
</dbReference>
<keyword evidence="2" id="KW-1185">Reference proteome</keyword>
<reference evidence="1" key="1">
    <citation type="submission" date="2025-08" db="UniProtKB">
        <authorList>
            <consortium name="Ensembl"/>
        </authorList>
    </citation>
    <scope>IDENTIFICATION</scope>
</reference>
<dbReference type="AlphaFoldDB" id="A0A667IMG0"/>
<protein>
    <submittedName>
        <fullName evidence="1">Uncharacterized protein</fullName>
    </submittedName>
</protein>
<proteinExistence type="predicted"/>
<reference evidence="1" key="2">
    <citation type="submission" date="2025-09" db="UniProtKB">
        <authorList>
            <consortium name="Ensembl"/>
        </authorList>
    </citation>
    <scope>IDENTIFICATION</scope>
</reference>
<dbReference type="InterPro" id="IPR036388">
    <property type="entry name" value="WH-like_DNA-bd_sf"/>
</dbReference>
<accession>A0A667IMG0</accession>
<dbReference type="InterPro" id="IPR036390">
    <property type="entry name" value="WH_DNA-bd_sf"/>
</dbReference>
<evidence type="ECO:0000313" key="2">
    <source>
        <dbReference type="Proteomes" id="UP000472241"/>
    </source>
</evidence>
<organism evidence="1 2">
    <name type="scientific">Lynx canadensis</name>
    <name type="common">Canada lynx</name>
    <name type="synonym">Felis canadensis</name>
    <dbReference type="NCBI Taxonomy" id="61383"/>
    <lineage>
        <taxon>Eukaryota</taxon>
        <taxon>Metazoa</taxon>
        <taxon>Chordata</taxon>
        <taxon>Craniata</taxon>
        <taxon>Vertebrata</taxon>
        <taxon>Euteleostomi</taxon>
        <taxon>Mammalia</taxon>
        <taxon>Eutheria</taxon>
        <taxon>Laurasiatheria</taxon>
        <taxon>Carnivora</taxon>
        <taxon>Feliformia</taxon>
        <taxon>Felidae</taxon>
        <taxon>Felinae</taxon>
        <taxon>Lynx</taxon>
    </lineage>
</organism>
<name>A0A667IMG0_LYNCA</name>
<dbReference type="Gene3D" id="1.10.10.10">
    <property type="entry name" value="Winged helix-like DNA-binding domain superfamily/Winged helix DNA-binding domain"/>
    <property type="match status" value="1"/>
</dbReference>
<evidence type="ECO:0000313" key="1">
    <source>
        <dbReference type="Ensembl" id="ENSLCNP00005025572.1"/>
    </source>
</evidence>
<dbReference type="Ensembl" id="ENSLCNT00005028574.1">
    <property type="protein sequence ID" value="ENSLCNP00005025572.1"/>
    <property type="gene ID" value="ENSLCNG00005016635.1"/>
</dbReference>